<feature type="domain" description="TonB-dependent receptor plug" evidence="12">
    <location>
        <begin position="1"/>
        <end position="47"/>
    </location>
</feature>
<dbReference type="InterPro" id="IPR036942">
    <property type="entry name" value="Beta-barrel_TonB_sf"/>
</dbReference>
<gene>
    <name evidence="13" type="ORF">SAMN02745664_102118</name>
</gene>
<name>A0A1N7DUG1_9GAMM</name>
<evidence type="ECO:0000259" key="11">
    <source>
        <dbReference type="Pfam" id="PF00593"/>
    </source>
</evidence>
<evidence type="ECO:0000313" key="13">
    <source>
        <dbReference type="EMBL" id="SIR79355.1"/>
    </source>
</evidence>
<dbReference type="Pfam" id="PF07715">
    <property type="entry name" value="Plug"/>
    <property type="match status" value="1"/>
</dbReference>
<evidence type="ECO:0000256" key="2">
    <source>
        <dbReference type="ARBA" id="ARBA00022448"/>
    </source>
</evidence>
<accession>A0A1N7DUG1</accession>
<dbReference type="InterPro" id="IPR000531">
    <property type="entry name" value="Beta-barrel_TonB"/>
</dbReference>
<dbReference type="GO" id="GO:0015344">
    <property type="term" value="F:siderophore uptake transmembrane transporter activity"/>
    <property type="evidence" value="ECO:0007669"/>
    <property type="project" value="TreeGrafter"/>
</dbReference>
<evidence type="ECO:0000256" key="7">
    <source>
        <dbReference type="ARBA" id="ARBA00023237"/>
    </source>
</evidence>
<evidence type="ECO:0000256" key="9">
    <source>
        <dbReference type="RuleBase" id="RU003357"/>
    </source>
</evidence>
<organism evidence="13 14">
    <name type="scientific">Moraxella cuniculi DSM 21768</name>
    <dbReference type="NCBI Taxonomy" id="1122245"/>
    <lineage>
        <taxon>Bacteria</taxon>
        <taxon>Pseudomonadati</taxon>
        <taxon>Pseudomonadota</taxon>
        <taxon>Gammaproteobacteria</taxon>
        <taxon>Moraxellales</taxon>
        <taxon>Moraxellaceae</taxon>
        <taxon>Moraxella</taxon>
    </lineage>
</organism>
<reference evidence="14" key="1">
    <citation type="submission" date="2017-01" db="EMBL/GenBank/DDBJ databases">
        <authorList>
            <person name="Varghese N."/>
            <person name="Submissions S."/>
        </authorList>
    </citation>
    <scope>NUCLEOTIDE SEQUENCE [LARGE SCALE GENOMIC DNA]</scope>
    <source>
        <strain evidence="14">DSM 21768</strain>
    </source>
</reference>
<keyword evidence="6 8" id="KW-0472">Membrane</keyword>
<dbReference type="Gene3D" id="2.40.170.20">
    <property type="entry name" value="TonB-dependent receptor, beta-barrel domain"/>
    <property type="match status" value="1"/>
</dbReference>
<proteinExistence type="inferred from homology"/>
<evidence type="ECO:0000313" key="14">
    <source>
        <dbReference type="Proteomes" id="UP000187495"/>
    </source>
</evidence>
<sequence>MIDGVPQSNPLRNGSRESRTIDLSMVDRIEVVYGASAEQGLGATGGIINFITKSNREDGLSQQIGVSLSSSSELKSAGLGGDVRYQASYGNDKVDGLFAVKYAKEGMYYQADGLMMGIYGNQGDVQGSDSIDVLTKGSYRLDDNKKIAASVNYYHLEGSQDYVNVAGDRSTGRTDTARKYNPAIDGEQGENPYNDVLTVNATYDDEDFFGTRLSAQVFYNDFAARYGANYAANYQDISIAPNGQLLDQSQNESTKIGSKFTINKDNLWQDKLALTAGVDAMQDTTEQRLIRYNRSWAPKMVYRTVSPFVQARVRLADRLNISAGVRYENGELTVDDFQTLAGYTRAARFGNRRWTTTQVAGGKLKFDELLPSAGVVYDVNNNTQLFANYAKGLGMPDVGNALRGITDVGRSVANTNLEPIVTDNTELGVRFYGEKLSADASVYQSKSDLGSTLQYNPLTEGYQAVRQKTDIKGAEIALRYQATDNTQLSASYAYAQGKYDAAGDGVMVDMPARNISPNKLSLGLVHKLPNNKRFTATATHLFSRDYPAVDSRESSFSGYTLVDVAYRQPLGKGEFGIGVNNLLNEEYLNYLTSTVLPTSDRFSGGRGRSYTISYTQSF</sequence>
<dbReference type="Gene3D" id="2.170.130.10">
    <property type="entry name" value="TonB-dependent receptor, plug domain"/>
    <property type="match status" value="1"/>
</dbReference>
<evidence type="ECO:0000256" key="1">
    <source>
        <dbReference type="ARBA" id="ARBA00004571"/>
    </source>
</evidence>
<comment type="subcellular location">
    <subcellularLocation>
        <location evidence="1 8">Cell outer membrane</location>
        <topology evidence="1 8">Multi-pass membrane protein</topology>
    </subcellularLocation>
</comment>
<keyword evidence="7 8" id="KW-0998">Cell outer membrane</keyword>
<feature type="domain" description="TonB-dependent receptor-like beta-barrel" evidence="11">
    <location>
        <begin position="141"/>
        <end position="582"/>
    </location>
</feature>
<feature type="region of interest" description="Disordered" evidence="10">
    <location>
        <begin position="167"/>
        <end position="191"/>
    </location>
</feature>
<keyword evidence="14" id="KW-1185">Reference proteome</keyword>
<dbReference type="GO" id="GO:0044718">
    <property type="term" value="P:siderophore transmembrane transport"/>
    <property type="evidence" value="ECO:0007669"/>
    <property type="project" value="TreeGrafter"/>
</dbReference>
<evidence type="ECO:0000256" key="4">
    <source>
        <dbReference type="ARBA" id="ARBA00022692"/>
    </source>
</evidence>
<keyword evidence="4 8" id="KW-0812">Transmembrane</keyword>
<dbReference type="PROSITE" id="PS52016">
    <property type="entry name" value="TONB_DEPENDENT_REC_3"/>
    <property type="match status" value="1"/>
</dbReference>
<dbReference type="PANTHER" id="PTHR30069">
    <property type="entry name" value="TONB-DEPENDENT OUTER MEMBRANE RECEPTOR"/>
    <property type="match status" value="1"/>
</dbReference>
<evidence type="ECO:0000256" key="3">
    <source>
        <dbReference type="ARBA" id="ARBA00022452"/>
    </source>
</evidence>
<evidence type="ECO:0000256" key="5">
    <source>
        <dbReference type="ARBA" id="ARBA00023077"/>
    </source>
</evidence>
<dbReference type="GO" id="GO:0009279">
    <property type="term" value="C:cell outer membrane"/>
    <property type="evidence" value="ECO:0007669"/>
    <property type="project" value="UniProtKB-SubCell"/>
</dbReference>
<dbReference type="PANTHER" id="PTHR30069:SF42">
    <property type="entry name" value="FERRIC AEROBACTIN RECEPTOR"/>
    <property type="match status" value="1"/>
</dbReference>
<dbReference type="InterPro" id="IPR039426">
    <property type="entry name" value="TonB-dep_rcpt-like"/>
</dbReference>
<evidence type="ECO:0000256" key="6">
    <source>
        <dbReference type="ARBA" id="ARBA00023136"/>
    </source>
</evidence>
<protein>
    <submittedName>
        <fullName evidence="13">Iron complex outermembrane recepter protein</fullName>
    </submittedName>
</protein>
<dbReference type="InterPro" id="IPR012910">
    <property type="entry name" value="Plug_dom"/>
</dbReference>
<dbReference type="SUPFAM" id="SSF56935">
    <property type="entry name" value="Porins"/>
    <property type="match status" value="1"/>
</dbReference>
<comment type="similarity">
    <text evidence="8 9">Belongs to the TonB-dependent receptor family.</text>
</comment>
<evidence type="ECO:0000259" key="12">
    <source>
        <dbReference type="Pfam" id="PF07715"/>
    </source>
</evidence>
<keyword evidence="5 9" id="KW-0798">TonB box</keyword>
<dbReference type="InterPro" id="IPR037066">
    <property type="entry name" value="Plug_dom_sf"/>
</dbReference>
<dbReference type="Pfam" id="PF00593">
    <property type="entry name" value="TonB_dep_Rec_b-barrel"/>
    <property type="match status" value="1"/>
</dbReference>
<dbReference type="CDD" id="cd01347">
    <property type="entry name" value="ligand_gated_channel"/>
    <property type="match status" value="1"/>
</dbReference>
<keyword evidence="2 8" id="KW-0813">Transport</keyword>
<dbReference type="RefSeq" id="WP_078309983.1">
    <property type="nucleotide sequence ID" value="NZ_FTNU01000002.1"/>
</dbReference>
<dbReference type="AlphaFoldDB" id="A0A1N7DUG1"/>
<keyword evidence="3 8" id="KW-1134">Transmembrane beta strand</keyword>
<evidence type="ECO:0000256" key="10">
    <source>
        <dbReference type="SAM" id="MobiDB-lite"/>
    </source>
</evidence>
<dbReference type="EMBL" id="FTNU01000002">
    <property type="protein sequence ID" value="SIR79355.1"/>
    <property type="molecule type" value="Genomic_DNA"/>
</dbReference>
<dbReference type="Proteomes" id="UP000187495">
    <property type="component" value="Unassembled WGS sequence"/>
</dbReference>
<evidence type="ECO:0000256" key="8">
    <source>
        <dbReference type="PROSITE-ProRule" id="PRU01360"/>
    </source>
</evidence>